<evidence type="ECO:0000313" key="11">
    <source>
        <dbReference type="EMBL" id="TXH83308.1"/>
    </source>
</evidence>
<comment type="catalytic activity">
    <reaction evidence="9">
        <text>N-terminal S-1,2-diacyl-sn-glyceryl-L-cysteinyl-[lipoprotein] + a glycerophospholipid = N-acyl-S-1,2-diacyl-sn-glyceryl-L-cysteinyl-[lipoprotein] + a 2-acyl-sn-glycero-3-phospholipid + H(+)</text>
        <dbReference type="Rhea" id="RHEA:48228"/>
        <dbReference type="Rhea" id="RHEA-COMP:14681"/>
        <dbReference type="Rhea" id="RHEA-COMP:14684"/>
        <dbReference type="ChEBI" id="CHEBI:15378"/>
        <dbReference type="ChEBI" id="CHEBI:136912"/>
        <dbReference type="ChEBI" id="CHEBI:140656"/>
        <dbReference type="ChEBI" id="CHEBI:140657"/>
        <dbReference type="ChEBI" id="CHEBI:140660"/>
        <dbReference type="EC" id="2.3.1.269"/>
    </reaction>
</comment>
<dbReference type="GO" id="GO:0016410">
    <property type="term" value="F:N-acyltransferase activity"/>
    <property type="evidence" value="ECO:0007669"/>
    <property type="project" value="UniProtKB-UniRule"/>
</dbReference>
<evidence type="ECO:0000256" key="4">
    <source>
        <dbReference type="ARBA" id="ARBA00022679"/>
    </source>
</evidence>
<accession>A0A5C7SHV6</accession>
<feature type="transmembrane region" description="Helical" evidence="9">
    <location>
        <begin position="93"/>
        <end position="116"/>
    </location>
</feature>
<comment type="function">
    <text evidence="9">Catalyzes the phospholipid dependent N-acylation of the N-terminal cysteine of apolipoprotein, the last step in lipoprotein maturation.</text>
</comment>
<keyword evidence="11" id="KW-0449">Lipoprotein</keyword>
<keyword evidence="9" id="KW-0997">Cell inner membrane</keyword>
<evidence type="ECO:0000256" key="2">
    <source>
        <dbReference type="ARBA" id="ARBA00010065"/>
    </source>
</evidence>
<keyword evidence="8 9" id="KW-0012">Acyltransferase</keyword>
<sequence length="500" mass="53329">MGWRHKGVAFLAGGASVLAYAPFGLFPVAAIALGLLFWLLGPGAPEALRSASLGRRARGGFGIGFAWGLGAMLAGVSWLYVALHRFGGMPMPLAALAVLLFCAFMGAFAGLSGALFGALRQGRAGRDALLFAAAWLVGEWVRGWAFTGFPWLVSGYSQSPPSPLAGFVPVFGVFGVGGLLAAVAALAVAAACTRNWRPALVALLLVAAGAGLRQLAWTMPVGEPLRVALLQPNIEQSLKWRPEMLQHWLEVNLSMLRDNPAPLVVLPETTIPLLIDHLPPDYRDALARTAAQHGGDVILGTFTRDADGHIFNAAVSLGRSPTAYYAKHHLVPFGEYSPPLFSWFYALASIPMADQTRGAPRQPPMALAGQKVAVNICYEDVFGEELIRSLPEATLMLNLSNLAWYGDSLAQPQHLQIARLRALETGRPMLRATNTGMTALVMPDGRVEAVLPAFEAGALHVEVRGYQGLTPYARWGNWPAVAAALAVLAVHGFAALRRRA</sequence>
<dbReference type="EC" id="2.3.1.269" evidence="9"/>
<dbReference type="SUPFAM" id="SSF56317">
    <property type="entry name" value="Carbon-nitrogen hydrolase"/>
    <property type="match status" value="1"/>
</dbReference>
<keyword evidence="7 9" id="KW-0472">Membrane</keyword>
<dbReference type="NCBIfam" id="TIGR00546">
    <property type="entry name" value="lnt"/>
    <property type="match status" value="1"/>
</dbReference>
<comment type="similarity">
    <text evidence="2 9">Belongs to the CN hydrolase family. Apolipoprotein N-acyltransferase subfamily.</text>
</comment>
<feature type="transmembrane region" description="Helical" evidence="9">
    <location>
        <begin position="128"/>
        <end position="147"/>
    </location>
</feature>
<dbReference type="InterPro" id="IPR003010">
    <property type="entry name" value="C-N_Hydrolase"/>
</dbReference>
<feature type="transmembrane region" description="Helical" evidence="9">
    <location>
        <begin position="167"/>
        <end position="192"/>
    </location>
</feature>
<feature type="transmembrane region" description="Helical" evidence="9">
    <location>
        <begin position="61"/>
        <end position="81"/>
    </location>
</feature>
<dbReference type="GO" id="GO:0005886">
    <property type="term" value="C:plasma membrane"/>
    <property type="evidence" value="ECO:0007669"/>
    <property type="project" value="UniProtKB-SubCell"/>
</dbReference>
<dbReference type="Gene3D" id="3.60.110.10">
    <property type="entry name" value="Carbon-nitrogen hydrolase"/>
    <property type="match status" value="1"/>
</dbReference>
<dbReference type="RefSeq" id="WP_276659386.1">
    <property type="nucleotide sequence ID" value="NZ_SSFD01000215.1"/>
</dbReference>
<dbReference type="PANTHER" id="PTHR38686:SF1">
    <property type="entry name" value="APOLIPOPROTEIN N-ACYLTRANSFERASE"/>
    <property type="match status" value="1"/>
</dbReference>
<evidence type="ECO:0000313" key="12">
    <source>
        <dbReference type="Proteomes" id="UP000321192"/>
    </source>
</evidence>
<evidence type="ECO:0000259" key="10">
    <source>
        <dbReference type="PROSITE" id="PS50263"/>
    </source>
</evidence>
<gene>
    <name evidence="9 11" type="primary">lnt</name>
    <name evidence="11" type="ORF">E6Q80_13740</name>
</gene>
<feature type="transmembrane region" description="Helical" evidence="9">
    <location>
        <begin position="199"/>
        <end position="217"/>
    </location>
</feature>
<dbReference type="Pfam" id="PF00795">
    <property type="entry name" value="CN_hydrolase"/>
    <property type="match status" value="1"/>
</dbReference>
<protein>
    <recommendedName>
        <fullName evidence="9">Apolipoprotein N-acyltransferase</fullName>
        <shortName evidence="9">ALP N-acyltransferase</shortName>
        <ecNumber evidence="9">2.3.1.269</ecNumber>
    </recommendedName>
</protein>
<keyword evidence="5 9" id="KW-0812">Transmembrane</keyword>
<comment type="subcellular location">
    <subcellularLocation>
        <location evidence="9">Cell inner membrane</location>
        <topology evidence="9">Multi-pass membrane protein</topology>
    </subcellularLocation>
    <subcellularLocation>
        <location evidence="1">Cell membrane</location>
        <topology evidence="1">Multi-pass membrane protein</topology>
    </subcellularLocation>
</comment>
<feature type="domain" description="CN hydrolase" evidence="10">
    <location>
        <begin position="230"/>
        <end position="465"/>
    </location>
</feature>
<evidence type="ECO:0000256" key="1">
    <source>
        <dbReference type="ARBA" id="ARBA00004651"/>
    </source>
</evidence>
<keyword evidence="4 9" id="KW-0808">Transferase</keyword>
<evidence type="ECO:0000256" key="8">
    <source>
        <dbReference type="ARBA" id="ARBA00023315"/>
    </source>
</evidence>
<proteinExistence type="inferred from homology"/>
<evidence type="ECO:0000256" key="3">
    <source>
        <dbReference type="ARBA" id="ARBA00022475"/>
    </source>
</evidence>
<comment type="caution">
    <text evidence="11">The sequence shown here is derived from an EMBL/GenBank/DDBJ whole genome shotgun (WGS) entry which is preliminary data.</text>
</comment>
<dbReference type="InterPro" id="IPR036526">
    <property type="entry name" value="C-N_Hydrolase_sf"/>
</dbReference>
<reference evidence="11 12" key="1">
    <citation type="submission" date="2018-09" db="EMBL/GenBank/DDBJ databases">
        <title>Metagenome Assembled Genomes from an Advanced Water Purification Facility.</title>
        <authorList>
            <person name="Stamps B.W."/>
            <person name="Spear J.R."/>
        </authorList>
    </citation>
    <scope>NUCLEOTIDE SEQUENCE [LARGE SCALE GENOMIC DNA]</scope>
    <source>
        <strain evidence="11">Bin_27_1</strain>
    </source>
</reference>
<dbReference type="CDD" id="cd07571">
    <property type="entry name" value="ALP_N-acyl_transferase"/>
    <property type="match status" value="1"/>
</dbReference>
<dbReference type="PANTHER" id="PTHR38686">
    <property type="entry name" value="APOLIPOPROTEIN N-ACYLTRANSFERASE"/>
    <property type="match status" value="1"/>
</dbReference>
<dbReference type="GO" id="GO:0042158">
    <property type="term" value="P:lipoprotein biosynthetic process"/>
    <property type="evidence" value="ECO:0007669"/>
    <property type="project" value="UniProtKB-UniRule"/>
</dbReference>
<comment type="pathway">
    <text evidence="9">Protein modification; lipoprotein biosynthesis (N-acyl transfer).</text>
</comment>
<feature type="transmembrane region" description="Helical" evidence="9">
    <location>
        <begin position="475"/>
        <end position="496"/>
    </location>
</feature>
<dbReference type="AlphaFoldDB" id="A0A5C7SHV6"/>
<dbReference type="UniPathway" id="UPA00666"/>
<keyword evidence="6 9" id="KW-1133">Transmembrane helix</keyword>
<dbReference type="PROSITE" id="PS50263">
    <property type="entry name" value="CN_HYDROLASE"/>
    <property type="match status" value="1"/>
</dbReference>
<dbReference type="Proteomes" id="UP000321192">
    <property type="component" value="Unassembled WGS sequence"/>
</dbReference>
<dbReference type="HAMAP" id="MF_01148">
    <property type="entry name" value="Lnt"/>
    <property type="match status" value="1"/>
</dbReference>
<feature type="transmembrane region" description="Helical" evidence="9">
    <location>
        <begin position="20"/>
        <end position="40"/>
    </location>
</feature>
<evidence type="ECO:0000256" key="7">
    <source>
        <dbReference type="ARBA" id="ARBA00023136"/>
    </source>
</evidence>
<evidence type="ECO:0000256" key="9">
    <source>
        <dbReference type="HAMAP-Rule" id="MF_01148"/>
    </source>
</evidence>
<organism evidence="11 12">
    <name type="scientific">Thauera aminoaromatica</name>
    <dbReference type="NCBI Taxonomy" id="164330"/>
    <lineage>
        <taxon>Bacteria</taxon>
        <taxon>Pseudomonadati</taxon>
        <taxon>Pseudomonadota</taxon>
        <taxon>Betaproteobacteria</taxon>
        <taxon>Rhodocyclales</taxon>
        <taxon>Zoogloeaceae</taxon>
        <taxon>Thauera</taxon>
    </lineage>
</organism>
<dbReference type="EMBL" id="SSFD01000215">
    <property type="protein sequence ID" value="TXH83308.1"/>
    <property type="molecule type" value="Genomic_DNA"/>
</dbReference>
<dbReference type="InterPro" id="IPR045378">
    <property type="entry name" value="LNT_N"/>
</dbReference>
<dbReference type="InterPro" id="IPR004563">
    <property type="entry name" value="Apolipo_AcylTrfase"/>
</dbReference>
<dbReference type="Pfam" id="PF20154">
    <property type="entry name" value="LNT_N"/>
    <property type="match status" value="1"/>
</dbReference>
<keyword evidence="3 9" id="KW-1003">Cell membrane</keyword>
<evidence type="ECO:0000256" key="6">
    <source>
        <dbReference type="ARBA" id="ARBA00022989"/>
    </source>
</evidence>
<name>A0A5C7SHV6_THASP</name>
<evidence type="ECO:0000256" key="5">
    <source>
        <dbReference type="ARBA" id="ARBA00022692"/>
    </source>
</evidence>